<evidence type="ECO:0000313" key="10">
    <source>
        <dbReference type="EMBL" id="AMY08436.1"/>
    </source>
</evidence>
<accession>A0A143PJ51</accession>
<evidence type="ECO:0000256" key="4">
    <source>
        <dbReference type="ARBA" id="ARBA00022475"/>
    </source>
</evidence>
<evidence type="ECO:0000256" key="1">
    <source>
        <dbReference type="ARBA" id="ARBA00004651"/>
    </source>
</evidence>
<sequence>MKASARQGWLLLLPALVMLVALFYLPQLLMFVVSLGRRSAYGTVVQDVSAGNYARAFEPLYLMVLGRSLVLATATTVLCLLIGYPVAWWLARRVAPKWRNALLVLVILPFWTSFLVRMYAWIVLLRSDGVVNAGLVAIGLPQVELLYNDFAVLLGQVYGELPFMMIPLYLSLEKLDPGLLEAAADLGAGFRESFRRVVVPQTMPGIVAGCVLVFIPSLGAYLAPDLLGGGRTAYIGNLIQSQFVVARDMPFGAALSFVLSLVVGLLLLLLRRSLQSAQSV</sequence>
<evidence type="ECO:0000256" key="6">
    <source>
        <dbReference type="ARBA" id="ARBA00022989"/>
    </source>
</evidence>
<proteinExistence type="inferred from homology"/>
<evidence type="ECO:0000256" key="8">
    <source>
        <dbReference type="RuleBase" id="RU363032"/>
    </source>
</evidence>
<dbReference type="InterPro" id="IPR000515">
    <property type="entry name" value="MetI-like"/>
</dbReference>
<keyword evidence="7 8" id="KW-0472">Membrane</keyword>
<keyword evidence="5 8" id="KW-0812">Transmembrane</keyword>
<evidence type="ECO:0000313" key="11">
    <source>
        <dbReference type="Proteomes" id="UP000076079"/>
    </source>
</evidence>
<dbReference type="PATRIC" id="fig|1813736.3.peg.1698"/>
<dbReference type="Pfam" id="PF00528">
    <property type="entry name" value="BPD_transp_1"/>
    <property type="match status" value="1"/>
</dbReference>
<dbReference type="OrthoDB" id="57323at2"/>
<gene>
    <name evidence="10" type="primary">potB</name>
    <name evidence="10" type="ORF">LuPra_01636</name>
</gene>
<feature type="transmembrane region" description="Helical" evidence="8">
    <location>
        <begin position="69"/>
        <end position="90"/>
    </location>
</feature>
<keyword evidence="4" id="KW-1003">Cell membrane</keyword>
<feature type="transmembrane region" description="Helical" evidence="8">
    <location>
        <begin position="251"/>
        <end position="270"/>
    </location>
</feature>
<dbReference type="STRING" id="1855912.LuPra_01636"/>
<dbReference type="GO" id="GO:0055085">
    <property type="term" value="P:transmembrane transport"/>
    <property type="evidence" value="ECO:0007669"/>
    <property type="project" value="InterPro"/>
</dbReference>
<feature type="transmembrane region" description="Helical" evidence="8">
    <location>
        <begin position="205"/>
        <end position="223"/>
    </location>
</feature>
<evidence type="ECO:0000256" key="5">
    <source>
        <dbReference type="ARBA" id="ARBA00022692"/>
    </source>
</evidence>
<keyword evidence="6 8" id="KW-1133">Transmembrane helix</keyword>
<dbReference type="EMBL" id="CP015136">
    <property type="protein sequence ID" value="AMY08436.1"/>
    <property type="molecule type" value="Genomic_DNA"/>
</dbReference>
<reference evidence="10 11" key="1">
    <citation type="journal article" date="2016" name="Genome Announc.">
        <title>First Complete Genome Sequence of a Subdivision 6 Acidobacterium Strain.</title>
        <authorList>
            <person name="Huang S."/>
            <person name="Vieira S."/>
            <person name="Bunk B."/>
            <person name="Riedel T."/>
            <person name="Sproer C."/>
            <person name="Overmann J."/>
        </authorList>
    </citation>
    <scope>NUCLEOTIDE SEQUENCE [LARGE SCALE GENOMIC DNA]</scope>
    <source>
        <strain evidence="11">DSM 100886 HEG_-6_39</strain>
    </source>
</reference>
<evidence type="ECO:0000256" key="2">
    <source>
        <dbReference type="ARBA" id="ARBA00007069"/>
    </source>
</evidence>
<dbReference type="PROSITE" id="PS50928">
    <property type="entry name" value="ABC_TM1"/>
    <property type="match status" value="1"/>
</dbReference>
<reference evidence="11" key="2">
    <citation type="submission" date="2016-04" db="EMBL/GenBank/DDBJ databases">
        <title>First Complete Genome Sequence of a Subdivision 6 Acidobacterium.</title>
        <authorList>
            <person name="Huang S."/>
            <person name="Vieira S."/>
            <person name="Bunk B."/>
            <person name="Riedel T."/>
            <person name="Sproeer C."/>
            <person name="Overmann J."/>
        </authorList>
    </citation>
    <scope>NUCLEOTIDE SEQUENCE [LARGE SCALE GENOMIC DNA]</scope>
    <source>
        <strain evidence="11">DSM 100886 HEG_-6_39</strain>
    </source>
</reference>
<dbReference type="CDD" id="cd06261">
    <property type="entry name" value="TM_PBP2"/>
    <property type="match status" value="1"/>
</dbReference>
<evidence type="ECO:0000256" key="3">
    <source>
        <dbReference type="ARBA" id="ARBA00022448"/>
    </source>
</evidence>
<feature type="domain" description="ABC transmembrane type-1" evidence="9">
    <location>
        <begin position="65"/>
        <end position="270"/>
    </location>
</feature>
<protein>
    <submittedName>
        <fullName evidence="10">Spermidine/putrescine transport system permease protein PotB</fullName>
    </submittedName>
</protein>
<organism evidence="10 11">
    <name type="scientific">Luteitalea pratensis</name>
    <dbReference type="NCBI Taxonomy" id="1855912"/>
    <lineage>
        <taxon>Bacteria</taxon>
        <taxon>Pseudomonadati</taxon>
        <taxon>Acidobacteriota</taxon>
        <taxon>Vicinamibacteria</taxon>
        <taxon>Vicinamibacterales</taxon>
        <taxon>Vicinamibacteraceae</taxon>
        <taxon>Luteitalea</taxon>
    </lineage>
</organism>
<dbReference type="SUPFAM" id="SSF161098">
    <property type="entry name" value="MetI-like"/>
    <property type="match status" value="1"/>
</dbReference>
<dbReference type="GO" id="GO:0005886">
    <property type="term" value="C:plasma membrane"/>
    <property type="evidence" value="ECO:0007669"/>
    <property type="project" value="UniProtKB-SubCell"/>
</dbReference>
<dbReference type="AlphaFoldDB" id="A0A143PJ51"/>
<keyword evidence="11" id="KW-1185">Reference proteome</keyword>
<dbReference type="Gene3D" id="1.10.3720.10">
    <property type="entry name" value="MetI-like"/>
    <property type="match status" value="1"/>
</dbReference>
<dbReference type="KEGG" id="abac:LuPra_01636"/>
<comment type="similarity">
    <text evidence="2">Belongs to the binding-protein-dependent transport system permease family. CysTW subfamily.</text>
</comment>
<evidence type="ECO:0000259" key="9">
    <source>
        <dbReference type="PROSITE" id="PS50928"/>
    </source>
</evidence>
<keyword evidence="3 8" id="KW-0813">Transport</keyword>
<dbReference type="Proteomes" id="UP000076079">
    <property type="component" value="Chromosome"/>
</dbReference>
<name>A0A143PJ51_LUTPR</name>
<dbReference type="PANTHER" id="PTHR42929">
    <property type="entry name" value="INNER MEMBRANE ABC TRANSPORTER PERMEASE PROTEIN YDCU-RELATED-RELATED"/>
    <property type="match status" value="1"/>
</dbReference>
<feature type="transmembrane region" description="Helical" evidence="8">
    <location>
        <begin position="150"/>
        <end position="170"/>
    </location>
</feature>
<dbReference type="InterPro" id="IPR035906">
    <property type="entry name" value="MetI-like_sf"/>
</dbReference>
<comment type="subcellular location">
    <subcellularLocation>
        <location evidence="1 8">Cell membrane</location>
        <topology evidence="1 8">Multi-pass membrane protein</topology>
    </subcellularLocation>
</comment>
<feature type="transmembrane region" description="Helical" evidence="8">
    <location>
        <begin position="102"/>
        <end position="122"/>
    </location>
</feature>
<evidence type="ECO:0000256" key="7">
    <source>
        <dbReference type="ARBA" id="ARBA00023136"/>
    </source>
</evidence>
<dbReference type="RefSeq" id="WP_110170283.1">
    <property type="nucleotide sequence ID" value="NZ_CP015136.1"/>
</dbReference>
<dbReference type="PANTHER" id="PTHR42929:SF1">
    <property type="entry name" value="INNER MEMBRANE ABC TRANSPORTER PERMEASE PROTEIN YDCU-RELATED"/>
    <property type="match status" value="1"/>
</dbReference>
<feature type="transmembrane region" description="Helical" evidence="8">
    <location>
        <begin position="9"/>
        <end position="33"/>
    </location>
</feature>